<reference evidence="3" key="1">
    <citation type="journal article" date="2015" name="Genome Announc.">
        <title>Draft genome sequence of the cellulolytic fungus Chaetomium globosum.</title>
        <authorList>
            <person name="Cuomo C.A."/>
            <person name="Untereiner W.A."/>
            <person name="Ma L.-J."/>
            <person name="Grabherr M."/>
            <person name="Birren B.W."/>
        </authorList>
    </citation>
    <scope>NUCLEOTIDE SEQUENCE [LARGE SCALE GENOMIC DNA]</scope>
    <source>
        <strain evidence="3">ATCC 6205 / CBS 148.51 / DSM 1962 / NBRC 6347 / NRRL 1970</strain>
    </source>
</reference>
<keyword evidence="3" id="KW-1185">Reference proteome</keyword>
<dbReference type="GeneID" id="4387229"/>
<protein>
    <recommendedName>
        <fullName evidence="1">HD/PDEase domain-containing protein</fullName>
    </recommendedName>
</protein>
<sequence>MSASTSAAMNAFPDDPLVQAVKAHVKVYMEPYDASHSWDHIERVVSLAHHIYNHSDAAFQATADLRVIHLAALLHDVGDRKYLPPGETPHTQITTLLTSLSCPPELATRLQTICSSVSYSHEKSQPAAHMAALVAAHPELAVVQDADRLDAMGAVGLGRLFTYGGARTRRGMGESMAHLDEKLVRLEGLMKTVVGREVARVRGERLRVFRGWWVEEVGGLPELELEGEGFLTSTMTTSPTLLPPSPTYNNIAAKPPNTANVPATWFATAPPVEIGGFGPPVPVPGPVPLLPGFTIAVVMVDAPDCVTLPDGGTEWMKVMVVVGSSPPEAELLGLPGLMKVMVVVGSAVSVAVDGPGLTKRPAMPILSAPQRMMMSVPMESPAQKAALGFSQMYLPSSYLTWALTRAAEAKIRMEVVFMVVVGVCTRARQNSGETVKTRKHGEEANGMVAFGLRVSPVVDLVFSTRTTDCNVSSSRHFGIAAPRRSTARPSGWSASHPVHGRGSYLGGLGGVSYYCLFATSGCRVRVPKGKFSPKHLTEPRSFFTSTGPTERTRSRAMSRDRHIIVYRVKVNSCWFFRYLEPKLGTLRQVPRRELATQAAGISNNTTSTRGSRCKFGIATRRGNQTATRIDLPASLSPRISGFIKAK</sequence>
<gene>
    <name evidence="2" type="ORF">CHGG_00625</name>
</gene>
<dbReference type="OrthoDB" id="16547at2759"/>
<dbReference type="SMART" id="SM00471">
    <property type="entry name" value="HDc"/>
    <property type="match status" value="1"/>
</dbReference>
<dbReference type="eggNOG" id="ENOG502QSR7">
    <property type="taxonomic scope" value="Eukaryota"/>
</dbReference>
<dbReference type="InterPro" id="IPR006674">
    <property type="entry name" value="HD_domain"/>
</dbReference>
<dbReference type="PANTHER" id="PTHR33594:SF1">
    <property type="entry name" value="HD_PDEASE DOMAIN-CONTAINING PROTEIN"/>
    <property type="match status" value="1"/>
</dbReference>
<name>Q2HGM9_CHAGB</name>
<dbReference type="VEuPathDB" id="FungiDB:CHGG_00625"/>
<dbReference type="InterPro" id="IPR003607">
    <property type="entry name" value="HD/PDEase_dom"/>
</dbReference>
<dbReference type="RefSeq" id="XP_001219846.1">
    <property type="nucleotide sequence ID" value="XM_001219845.1"/>
</dbReference>
<dbReference type="PANTHER" id="PTHR33594">
    <property type="entry name" value="SUPERFAMILY HYDROLASE, PUTATIVE (AFU_ORTHOLOGUE AFUA_1G03035)-RELATED"/>
    <property type="match status" value="1"/>
</dbReference>
<dbReference type="EMBL" id="CH408029">
    <property type="protein sequence ID" value="EAQ92390.1"/>
    <property type="molecule type" value="Genomic_DNA"/>
</dbReference>
<evidence type="ECO:0000313" key="3">
    <source>
        <dbReference type="Proteomes" id="UP000001056"/>
    </source>
</evidence>
<dbReference type="CDD" id="cd00077">
    <property type="entry name" value="HDc"/>
    <property type="match status" value="1"/>
</dbReference>
<organism evidence="2 3">
    <name type="scientific">Chaetomium globosum (strain ATCC 6205 / CBS 148.51 / DSM 1962 / NBRC 6347 / NRRL 1970)</name>
    <name type="common">Soil fungus</name>
    <dbReference type="NCBI Taxonomy" id="306901"/>
    <lineage>
        <taxon>Eukaryota</taxon>
        <taxon>Fungi</taxon>
        <taxon>Dikarya</taxon>
        <taxon>Ascomycota</taxon>
        <taxon>Pezizomycotina</taxon>
        <taxon>Sordariomycetes</taxon>
        <taxon>Sordariomycetidae</taxon>
        <taxon>Sordariales</taxon>
        <taxon>Chaetomiaceae</taxon>
        <taxon>Chaetomium</taxon>
    </lineage>
</organism>
<dbReference type="AlphaFoldDB" id="Q2HGM9"/>
<dbReference type="Proteomes" id="UP000001056">
    <property type="component" value="Unassembled WGS sequence"/>
</dbReference>
<dbReference type="InParanoid" id="Q2HGM9"/>
<dbReference type="HOGENOM" id="CLU_423884_0_0_1"/>
<evidence type="ECO:0000313" key="2">
    <source>
        <dbReference type="EMBL" id="EAQ92390.1"/>
    </source>
</evidence>
<dbReference type="SUPFAM" id="SSF109604">
    <property type="entry name" value="HD-domain/PDEase-like"/>
    <property type="match status" value="1"/>
</dbReference>
<accession>Q2HGM9</accession>
<dbReference type="Pfam" id="PF01966">
    <property type="entry name" value="HD"/>
    <property type="match status" value="1"/>
</dbReference>
<feature type="domain" description="HD/PDEase" evidence="1">
    <location>
        <begin position="33"/>
        <end position="161"/>
    </location>
</feature>
<dbReference type="Gene3D" id="1.10.3210.50">
    <property type="match status" value="1"/>
</dbReference>
<evidence type="ECO:0000259" key="1">
    <source>
        <dbReference type="SMART" id="SM00471"/>
    </source>
</evidence>
<proteinExistence type="predicted"/>